<dbReference type="Proteomes" id="UP000306855">
    <property type="component" value="Unassembled WGS sequence"/>
</dbReference>
<name>A0A4S2E9E5_9LACO</name>
<accession>A0A4S2E9E5</accession>
<evidence type="ECO:0000313" key="1">
    <source>
        <dbReference type="EMBL" id="TGY50753.1"/>
    </source>
</evidence>
<comment type="caution">
    <text evidence="1">The sequence shown here is derived from an EMBL/GenBank/DDBJ whole genome shotgun (WGS) entry which is preliminary data.</text>
</comment>
<reference evidence="1 2" key="1">
    <citation type="submission" date="2019-04" db="EMBL/GenBank/DDBJ databases">
        <title>Microbes associate with the intestines of laboratory mice.</title>
        <authorList>
            <person name="Navarre W."/>
            <person name="Wong E."/>
            <person name="Huang K."/>
            <person name="Tropini C."/>
            <person name="Ng K."/>
            <person name="Yu B."/>
        </authorList>
    </citation>
    <scope>NUCLEOTIDE SEQUENCE [LARGE SCALE GENOMIC DNA]</scope>
    <source>
        <strain evidence="1 2">NM26_J9</strain>
    </source>
</reference>
<sequence length="73" mass="8699">AYALRKHLSDAEIEEMIAPYTKERLWNREQATQNLKQIQQYQHKTADFSKNLLKVAKNIQEDNTKASKELFKY</sequence>
<evidence type="ECO:0000313" key="2">
    <source>
        <dbReference type="Proteomes" id="UP000306855"/>
    </source>
</evidence>
<dbReference type="EMBL" id="SRYK01000174">
    <property type="protein sequence ID" value="TGY50753.1"/>
    <property type="molecule type" value="Genomic_DNA"/>
</dbReference>
<proteinExistence type="predicted"/>
<dbReference type="AlphaFoldDB" id="A0A4S2E9E5"/>
<protein>
    <submittedName>
        <fullName evidence="1">Uncharacterized protein</fullName>
    </submittedName>
</protein>
<organism evidence="1 2">
    <name type="scientific">Ligilactobacillus murinus</name>
    <dbReference type="NCBI Taxonomy" id="1622"/>
    <lineage>
        <taxon>Bacteria</taxon>
        <taxon>Bacillati</taxon>
        <taxon>Bacillota</taxon>
        <taxon>Bacilli</taxon>
        <taxon>Lactobacillales</taxon>
        <taxon>Lactobacillaceae</taxon>
        <taxon>Ligilactobacillus</taxon>
    </lineage>
</organism>
<feature type="non-terminal residue" evidence="1">
    <location>
        <position position="1"/>
    </location>
</feature>
<gene>
    <name evidence="1" type="ORF">E5340_11800</name>
</gene>